<evidence type="ECO:0008006" key="3">
    <source>
        <dbReference type="Google" id="ProtNLM"/>
    </source>
</evidence>
<accession>A0A2A4ESS1</accession>
<evidence type="ECO:0000313" key="2">
    <source>
        <dbReference type="Proteomes" id="UP000218022"/>
    </source>
</evidence>
<sequence>MSALENYYSGDEHWERFEALFFLHKDVPEVREISKKLAGNVGLACVIYGTIGHRGAEWLDRKIPVLDDIRPLDCVNDPVLIKRLREALMRFP</sequence>
<gene>
    <name evidence="1" type="ORF">BWP39_27825</name>
</gene>
<dbReference type="AlphaFoldDB" id="A0A2A4ESS1"/>
<organism evidence="1 2">
    <name type="scientific">Paraburkholderia acidicola</name>
    <dbReference type="NCBI Taxonomy" id="1912599"/>
    <lineage>
        <taxon>Bacteria</taxon>
        <taxon>Pseudomonadati</taxon>
        <taxon>Pseudomonadota</taxon>
        <taxon>Betaproteobacteria</taxon>
        <taxon>Burkholderiales</taxon>
        <taxon>Burkholderiaceae</taxon>
        <taxon>Paraburkholderia</taxon>
    </lineage>
</organism>
<protein>
    <recommendedName>
        <fullName evidence="3">Antitoxin Xre/MbcA/ParS-like toxin-binding domain-containing protein</fullName>
    </recommendedName>
</protein>
<dbReference type="OrthoDB" id="6922296at2"/>
<dbReference type="EMBL" id="MTZV01000006">
    <property type="protein sequence ID" value="PCE23492.1"/>
    <property type="molecule type" value="Genomic_DNA"/>
</dbReference>
<dbReference type="Proteomes" id="UP000218022">
    <property type="component" value="Unassembled WGS sequence"/>
</dbReference>
<name>A0A2A4ESS1_9BURK</name>
<proteinExistence type="predicted"/>
<reference evidence="1 2" key="1">
    <citation type="submission" date="2017-01" db="EMBL/GenBank/DDBJ databases">
        <title>Whole-Genome Shotgun Sequencing of Two beta-Proteobacterial Species in Search of the Bulgecin Biosynthetic Cluster.</title>
        <authorList>
            <person name="Horsman M.E."/>
            <person name="Marous D.R."/>
            <person name="Li R."/>
            <person name="Oliver R.A."/>
            <person name="Byun B."/>
            <person name="Emrich S.J."/>
            <person name="Boggess B."/>
            <person name="Townsend C.A."/>
            <person name="Mobashery S."/>
        </authorList>
    </citation>
    <scope>NUCLEOTIDE SEQUENCE [LARGE SCALE GENOMIC DNA]</scope>
    <source>
        <strain evidence="1 2">ATCC 31363</strain>
    </source>
</reference>
<comment type="caution">
    <text evidence="1">The sequence shown here is derived from an EMBL/GenBank/DDBJ whole genome shotgun (WGS) entry which is preliminary data.</text>
</comment>
<dbReference type="RefSeq" id="WP_133116955.1">
    <property type="nucleotide sequence ID" value="NZ_MTZV01000006.1"/>
</dbReference>
<evidence type="ECO:0000313" key="1">
    <source>
        <dbReference type="EMBL" id="PCE23492.1"/>
    </source>
</evidence>